<organism evidence="2 3">
    <name type="scientific">Testicularia cyperi</name>
    <dbReference type="NCBI Taxonomy" id="1882483"/>
    <lineage>
        <taxon>Eukaryota</taxon>
        <taxon>Fungi</taxon>
        <taxon>Dikarya</taxon>
        <taxon>Basidiomycota</taxon>
        <taxon>Ustilaginomycotina</taxon>
        <taxon>Ustilaginomycetes</taxon>
        <taxon>Ustilaginales</taxon>
        <taxon>Anthracoideaceae</taxon>
        <taxon>Testicularia</taxon>
    </lineage>
</organism>
<feature type="compositionally biased region" description="Gly residues" evidence="1">
    <location>
        <begin position="204"/>
        <end position="215"/>
    </location>
</feature>
<dbReference type="EMBL" id="KZ819188">
    <property type="protein sequence ID" value="PWZ03351.1"/>
    <property type="molecule type" value="Genomic_DNA"/>
</dbReference>
<feature type="non-terminal residue" evidence="2">
    <location>
        <position position="249"/>
    </location>
</feature>
<evidence type="ECO:0000256" key="1">
    <source>
        <dbReference type="SAM" id="MobiDB-lite"/>
    </source>
</evidence>
<sequence length="249" mass="25353">ITAGIASGASYAYNTVASGASATYNSAAGLAGSVTGSNRSDGDIQASKIDKNTSQHQGSTEEAEGSNNPESNDVPERDNHDSEREKGPSDSDRVDKAQSQIGTESGISTTAGAGTTVSPDDDVKEAIEKETSNRKDKSAAVGQDFSDQPCPTADAARDQPTSKPAEGKMQFDDQGEKQHGNADAVVEGQNDGSSNADQDDGDAGQDGGNTSGGLGTKLKNKVKGEAMVIAGKVKKDSEKVEAGKALKAG</sequence>
<dbReference type="InParanoid" id="A0A317Y1B7"/>
<feature type="compositionally biased region" description="Low complexity" evidence="1">
    <location>
        <begin position="101"/>
        <end position="116"/>
    </location>
</feature>
<dbReference type="AlphaFoldDB" id="A0A317Y1B7"/>
<evidence type="ECO:0000313" key="3">
    <source>
        <dbReference type="Proteomes" id="UP000246740"/>
    </source>
</evidence>
<name>A0A317Y1B7_9BASI</name>
<protein>
    <submittedName>
        <fullName evidence="2">Uncharacterized protein</fullName>
    </submittedName>
</protein>
<gene>
    <name evidence="2" type="ORF">BCV70DRAFT_142798</name>
</gene>
<feature type="region of interest" description="Disordered" evidence="1">
    <location>
        <begin position="30"/>
        <end position="222"/>
    </location>
</feature>
<evidence type="ECO:0000313" key="2">
    <source>
        <dbReference type="EMBL" id="PWZ03351.1"/>
    </source>
</evidence>
<feature type="compositionally biased region" description="Polar residues" evidence="1">
    <location>
        <begin position="54"/>
        <end position="71"/>
    </location>
</feature>
<feature type="compositionally biased region" description="Basic and acidic residues" evidence="1">
    <location>
        <begin position="124"/>
        <end position="138"/>
    </location>
</feature>
<proteinExistence type="predicted"/>
<feature type="compositionally biased region" description="Basic and acidic residues" evidence="1">
    <location>
        <begin position="165"/>
        <end position="180"/>
    </location>
</feature>
<feature type="non-terminal residue" evidence="2">
    <location>
        <position position="1"/>
    </location>
</feature>
<dbReference type="OrthoDB" id="3268823at2759"/>
<dbReference type="Proteomes" id="UP000246740">
    <property type="component" value="Unassembled WGS sequence"/>
</dbReference>
<accession>A0A317Y1B7</accession>
<keyword evidence="3" id="KW-1185">Reference proteome</keyword>
<reference evidence="2 3" key="1">
    <citation type="journal article" date="2018" name="Mol. Biol. Evol.">
        <title>Broad Genomic Sampling Reveals a Smut Pathogenic Ancestry of the Fungal Clade Ustilaginomycotina.</title>
        <authorList>
            <person name="Kijpornyongpan T."/>
            <person name="Mondo S.J."/>
            <person name="Barry K."/>
            <person name="Sandor L."/>
            <person name="Lee J."/>
            <person name="Lipzen A."/>
            <person name="Pangilinan J."/>
            <person name="LaButti K."/>
            <person name="Hainaut M."/>
            <person name="Henrissat B."/>
            <person name="Grigoriev I.V."/>
            <person name="Spatafora J.W."/>
            <person name="Aime M.C."/>
        </authorList>
    </citation>
    <scope>NUCLEOTIDE SEQUENCE [LARGE SCALE GENOMIC DNA]</scope>
    <source>
        <strain evidence="2 3">MCA 3645</strain>
    </source>
</reference>
<feature type="compositionally biased region" description="Basic and acidic residues" evidence="1">
    <location>
        <begin position="74"/>
        <end position="96"/>
    </location>
</feature>